<evidence type="ECO:0000256" key="3">
    <source>
        <dbReference type="HAMAP-Rule" id="MF_01539"/>
    </source>
</evidence>
<protein>
    <recommendedName>
        <fullName evidence="3">tRNA(Met) cytidine acetate ligase</fullName>
        <ecNumber evidence="3">6.3.4.-</ecNumber>
    </recommendedName>
</protein>
<feature type="binding site" evidence="3">
    <location>
        <position position="188"/>
    </location>
    <ligand>
        <name>ATP</name>
        <dbReference type="ChEBI" id="CHEBI:30616"/>
    </ligand>
</feature>
<accession>A0ABU9DT07</accession>
<feature type="region of interest" description="Disordered" evidence="4">
    <location>
        <begin position="410"/>
        <end position="434"/>
    </location>
</feature>
<keyword evidence="6" id="KW-1185">Reference proteome</keyword>
<dbReference type="Proteomes" id="UP001469365">
    <property type="component" value="Unassembled WGS sequence"/>
</dbReference>
<evidence type="ECO:0000313" key="6">
    <source>
        <dbReference type="Proteomes" id="UP001469365"/>
    </source>
</evidence>
<reference evidence="5 6" key="1">
    <citation type="submission" date="2024-04" db="EMBL/GenBank/DDBJ databases">
        <title>draft genome sequnece of Paenibacillus filicis.</title>
        <authorList>
            <person name="Kim D.-U."/>
        </authorList>
    </citation>
    <scope>NUCLEOTIDE SEQUENCE [LARGE SCALE GENOMIC DNA]</scope>
    <source>
        <strain evidence="5 6">KACC14197</strain>
    </source>
</reference>
<dbReference type="InterPro" id="IPR008513">
    <property type="entry name" value="tRNA(Met)_cyd_acetate_ligase"/>
</dbReference>
<comment type="function">
    <text evidence="3">Catalyzes the formation of N(4)-acetylcytidine (ac(4)C) at the wobble position of elongator tRNA(Met), using acetate and ATP as substrates. First activates an acetate ion to form acetyladenylate (Ac-AMP) and then transfers the acetyl group to tRNA to form ac(4)C34.</text>
</comment>
<organism evidence="5 6">
    <name type="scientific">Paenibacillus filicis</name>
    <dbReference type="NCBI Taxonomy" id="669464"/>
    <lineage>
        <taxon>Bacteria</taxon>
        <taxon>Bacillati</taxon>
        <taxon>Bacillota</taxon>
        <taxon>Bacilli</taxon>
        <taxon>Bacillales</taxon>
        <taxon>Paenibacillaceae</taxon>
        <taxon>Paenibacillus</taxon>
    </lineage>
</organism>
<dbReference type="Pfam" id="PF05636">
    <property type="entry name" value="HIGH_NTase1"/>
    <property type="match status" value="1"/>
</dbReference>
<feature type="binding site" evidence="3">
    <location>
        <position position="163"/>
    </location>
    <ligand>
        <name>ATP</name>
        <dbReference type="ChEBI" id="CHEBI:30616"/>
    </ligand>
</feature>
<dbReference type="PANTHER" id="PTHR37825:SF1">
    <property type="entry name" value="TRNA(MET) CYTIDINE ACETATE LIGASE"/>
    <property type="match status" value="1"/>
</dbReference>
<comment type="subcellular location">
    <subcellularLocation>
        <location evidence="3">Cytoplasm</location>
    </subcellularLocation>
</comment>
<keyword evidence="3" id="KW-0963">Cytoplasm</keyword>
<evidence type="ECO:0000313" key="5">
    <source>
        <dbReference type="EMBL" id="MEK8132008.1"/>
    </source>
</evidence>
<dbReference type="NCBIfam" id="NF010191">
    <property type="entry name" value="PRK13670.1"/>
    <property type="match status" value="1"/>
</dbReference>
<dbReference type="SUPFAM" id="SSF52374">
    <property type="entry name" value="Nucleotidylyl transferase"/>
    <property type="match status" value="1"/>
</dbReference>
<sequence length="434" mass="47649">MRTVGLIVEYNPLHNGHLYHFRESQQAARADAAVCVMSGHFLQRGEPALAGKWARAEMALAMGADLVLELPVAYASQPAEWFAYGAVATLEATGVVDSLCFGSESGSLDGLSTAADLLVDEPPAFRAALAAELERGQPYPAAYSAAVAGLLPGMDKAELAKPNNTLGLHYLIALRRLQSAIRPLTIRRTKAEYSQSDVTDARIASATALRKLLLEQGSLDEIRPYVPESTARILEREWHAGRAPVHWELLAQPLLQRLLTQSPAQLAAMAEVSEGLEHRIHSALARCQQPGGSAVEALLAQLKTRRYTRTKLQRMLLRILLGHTKEELSADRLAHGISYIRVLGFSARGRELLKQMKKKAKVPVVTKVTTSPSPFLELDIRATAVHSLAYREATARDWLRDYYEPPVRLESPAALHPATDEDQDYEDLGFNSAK</sequence>
<comment type="similarity">
    <text evidence="3">Belongs to the TmcAL family.</text>
</comment>
<keyword evidence="3" id="KW-0067">ATP-binding</keyword>
<evidence type="ECO:0000256" key="1">
    <source>
        <dbReference type="ARBA" id="ARBA00022598"/>
    </source>
</evidence>
<name>A0ABU9DT07_9BACL</name>
<comment type="caution">
    <text evidence="5">The sequence shown here is derived from an EMBL/GenBank/DDBJ whole genome shotgun (WGS) entry which is preliminary data.</text>
</comment>
<feature type="binding site" evidence="3">
    <location>
        <position position="102"/>
    </location>
    <ligand>
        <name>ATP</name>
        <dbReference type="ChEBI" id="CHEBI:30616"/>
    </ligand>
</feature>
<evidence type="ECO:0000256" key="2">
    <source>
        <dbReference type="ARBA" id="ARBA00022694"/>
    </source>
</evidence>
<comment type="catalytic activity">
    <reaction evidence="3">
        <text>cytidine(34) in elongator tRNA(Met) + acetate + ATP = N(4)-acetylcytidine(34) in elongator tRNA(Met) + AMP + diphosphate</text>
        <dbReference type="Rhea" id="RHEA:58144"/>
        <dbReference type="Rhea" id="RHEA-COMP:10693"/>
        <dbReference type="Rhea" id="RHEA-COMP:10694"/>
        <dbReference type="ChEBI" id="CHEBI:30089"/>
        <dbReference type="ChEBI" id="CHEBI:30616"/>
        <dbReference type="ChEBI" id="CHEBI:33019"/>
        <dbReference type="ChEBI" id="CHEBI:74900"/>
        <dbReference type="ChEBI" id="CHEBI:82748"/>
        <dbReference type="ChEBI" id="CHEBI:456215"/>
    </reaction>
</comment>
<keyword evidence="3" id="KW-0547">Nucleotide-binding</keyword>
<feature type="binding site" evidence="3">
    <location>
        <begin position="7"/>
        <end position="20"/>
    </location>
    <ligand>
        <name>ATP</name>
        <dbReference type="ChEBI" id="CHEBI:30616"/>
    </ligand>
</feature>
<keyword evidence="2 3" id="KW-0819">tRNA processing</keyword>
<dbReference type="Gene3D" id="3.40.50.620">
    <property type="entry name" value="HUPs"/>
    <property type="match status" value="1"/>
</dbReference>
<keyword evidence="3" id="KW-0820">tRNA-binding</keyword>
<dbReference type="EC" id="6.3.4.-" evidence="3"/>
<keyword evidence="1 3" id="KW-0436">Ligase</keyword>
<dbReference type="PANTHER" id="PTHR37825">
    <property type="entry name" value="TRNA(MET) CYTIDINE ACETATE LIGASE"/>
    <property type="match status" value="1"/>
</dbReference>
<proteinExistence type="inferred from homology"/>
<comment type="caution">
    <text evidence="3">Lacks conserved residue(s) required for the propagation of feature annotation.</text>
</comment>
<evidence type="ECO:0000256" key="4">
    <source>
        <dbReference type="SAM" id="MobiDB-lite"/>
    </source>
</evidence>
<dbReference type="HAMAP" id="MF_01539">
    <property type="entry name" value="TmcAL"/>
    <property type="match status" value="1"/>
</dbReference>
<dbReference type="EMBL" id="JBBPCC010000025">
    <property type="protein sequence ID" value="MEK8132008.1"/>
    <property type="molecule type" value="Genomic_DNA"/>
</dbReference>
<gene>
    <name evidence="3" type="primary">tmcAL</name>
    <name evidence="5" type="ORF">WMW72_29275</name>
</gene>
<dbReference type="InterPro" id="IPR014729">
    <property type="entry name" value="Rossmann-like_a/b/a_fold"/>
</dbReference>
<keyword evidence="3" id="KW-0694">RNA-binding</keyword>
<dbReference type="RefSeq" id="WP_341419132.1">
    <property type="nucleotide sequence ID" value="NZ_JBBPCC010000025.1"/>
</dbReference>